<proteinExistence type="predicted"/>
<dbReference type="Gene3D" id="3.40.50.300">
    <property type="entry name" value="P-loop containing nucleotide triphosphate hydrolases"/>
    <property type="match status" value="1"/>
</dbReference>
<dbReference type="KEGG" id="afd:Alfi_0666"/>
<sequence>MRGLFVPLLRSMPKLYIIAGCNGAGKTTASYTVLPEMLGCREFVNADEIAKGLSPFNPESVAIEAGRLMLQRMDDLLSEGEDFAFETTLATRSYVKFVERAQAKGYFVTLLYFWLPTPEQAIERVATRVSEGGHNIPSDVIRRRYANGIKNLTTLYTPICDYWIIYDNSVADGIHKVAWGVKDEIKEIVDPLSYQKIVGYERD</sequence>
<protein>
    <recommendedName>
        <fullName evidence="3">Zeta toxin domain-containing protein</fullName>
    </recommendedName>
</protein>
<evidence type="ECO:0000256" key="2">
    <source>
        <dbReference type="ARBA" id="ARBA00022840"/>
    </source>
</evidence>
<reference evidence="5" key="1">
    <citation type="journal article" date="2013" name="Stand. Genomic Sci.">
        <title>Complete genome sequence of the bile-resistant pigment-producing anaerobe Alistipes finegoldii type strain (AHN2437(T)).</title>
        <authorList>
            <person name="Mavromatis K."/>
            <person name="Stackebrandt E."/>
            <person name="Munk C."/>
            <person name="Lapidus A."/>
            <person name="Nolan M."/>
            <person name="Lucas S."/>
            <person name="Hammon N."/>
            <person name="Deshpande S."/>
            <person name="Cheng J.F."/>
            <person name="Tapia R."/>
            <person name="Goodwin L.A."/>
            <person name="Pitluck S."/>
            <person name="Liolios K."/>
            <person name="Pagani I."/>
            <person name="Ivanova N."/>
            <person name="Mikhailova N."/>
            <person name="Huntemann M."/>
            <person name="Pati A."/>
            <person name="Chen A."/>
            <person name="Palaniappan K."/>
            <person name="Land M."/>
            <person name="Hauser L."/>
            <person name="Rohde M."/>
            <person name="Gronow S."/>
            <person name="Goker M."/>
            <person name="Detter J.C."/>
            <person name="Bristow J."/>
            <person name="Eisen J.A."/>
            <person name="Markowitz V."/>
            <person name="Hugenholtz P."/>
            <person name="Kyrpides N.C."/>
            <person name="Klenk H.P."/>
            <person name="Woyke T."/>
        </authorList>
    </citation>
    <scope>NUCLEOTIDE SEQUENCE</scope>
    <source>
        <strain evidence="5">DSM 17242 / JCM 16770 / AHN 2437 / CCUG 46020 / CIP 107999</strain>
    </source>
</reference>
<dbReference type="SUPFAM" id="SSF52540">
    <property type="entry name" value="P-loop containing nucleoside triphosphate hydrolases"/>
    <property type="match status" value="1"/>
</dbReference>
<dbReference type="EMBL" id="CP003274">
    <property type="protein sequence ID" value="AFL77048.1"/>
    <property type="molecule type" value="Genomic_DNA"/>
</dbReference>
<dbReference type="GO" id="GO:0016301">
    <property type="term" value="F:kinase activity"/>
    <property type="evidence" value="ECO:0007669"/>
    <property type="project" value="InterPro"/>
</dbReference>
<evidence type="ECO:0000259" key="3">
    <source>
        <dbReference type="Pfam" id="PF06414"/>
    </source>
</evidence>
<evidence type="ECO:0000313" key="4">
    <source>
        <dbReference type="EMBL" id="AFL77048.1"/>
    </source>
</evidence>
<name>I3YJ80_ALIFI</name>
<keyword evidence="1" id="KW-0547">Nucleotide-binding</keyword>
<dbReference type="STRING" id="679935.Alfi_0666"/>
<dbReference type="PANTHER" id="PTHR39206:SF1">
    <property type="entry name" value="SLL8004 PROTEIN"/>
    <property type="match status" value="1"/>
</dbReference>
<dbReference type="AlphaFoldDB" id="I3YJ80"/>
<accession>I3YJ80</accession>
<organism evidence="4 5">
    <name type="scientific">Alistipes finegoldii (strain DSM 17242 / JCM 16770 / CCUG 46020 / CIP 107999 / KCTC 15236 / AHN 2437)</name>
    <dbReference type="NCBI Taxonomy" id="679935"/>
    <lineage>
        <taxon>Bacteria</taxon>
        <taxon>Pseudomonadati</taxon>
        <taxon>Bacteroidota</taxon>
        <taxon>Bacteroidia</taxon>
        <taxon>Bacteroidales</taxon>
        <taxon>Rikenellaceae</taxon>
        <taxon>Alistipes</taxon>
    </lineage>
</organism>
<keyword evidence="2" id="KW-0067">ATP-binding</keyword>
<dbReference type="Pfam" id="PF06414">
    <property type="entry name" value="Zeta_toxin"/>
    <property type="match status" value="1"/>
</dbReference>
<dbReference type="InterPro" id="IPR010488">
    <property type="entry name" value="Zeta_toxin_domain"/>
</dbReference>
<dbReference type="HOGENOM" id="CLU_094497_2_1_10"/>
<dbReference type="PANTHER" id="PTHR39206">
    <property type="entry name" value="SLL8004 PROTEIN"/>
    <property type="match status" value="1"/>
</dbReference>
<dbReference type="Proteomes" id="UP000006052">
    <property type="component" value="Chromosome"/>
</dbReference>
<evidence type="ECO:0000313" key="5">
    <source>
        <dbReference type="Proteomes" id="UP000006052"/>
    </source>
</evidence>
<dbReference type="eggNOG" id="COG4185">
    <property type="taxonomic scope" value="Bacteria"/>
</dbReference>
<feature type="domain" description="Zeta toxin" evidence="3">
    <location>
        <begin position="11"/>
        <end position="156"/>
    </location>
</feature>
<dbReference type="PATRIC" id="fig|679935.3.peg.621"/>
<dbReference type="GO" id="GO:0005524">
    <property type="term" value="F:ATP binding"/>
    <property type="evidence" value="ECO:0007669"/>
    <property type="project" value="UniProtKB-KW"/>
</dbReference>
<dbReference type="InterPro" id="IPR027417">
    <property type="entry name" value="P-loop_NTPase"/>
</dbReference>
<evidence type="ECO:0000256" key="1">
    <source>
        <dbReference type="ARBA" id="ARBA00022741"/>
    </source>
</evidence>
<gene>
    <name evidence="4" type="ordered locus">Alfi_0666</name>
</gene>